<reference evidence="3" key="1">
    <citation type="journal article" date="2021" name="J. Hered.">
        <title>Genome Assembly of Salicaceae Populus deltoides (Eastern Cottonwood) I-69 Based on Nanopore Sequencing and Hi-C Technologies.</title>
        <authorList>
            <person name="Bai S."/>
            <person name="Wu H."/>
            <person name="Zhang J."/>
            <person name="Pan Z."/>
            <person name="Zhao W."/>
            <person name="Li Z."/>
            <person name="Tong C."/>
        </authorList>
    </citation>
    <scope>NUCLEOTIDE SEQUENCE</scope>
    <source>
        <tissue evidence="3">Leaf</tissue>
    </source>
</reference>
<dbReference type="SUPFAM" id="SSF56317">
    <property type="entry name" value="Carbon-nitrogen hydrolase"/>
    <property type="match status" value="1"/>
</dbReference>
<dbReference type="PANTHER" id="PTHR43674:SF2">
    <property type="entry name" value="BETA-UREIDOPROPIONASE"/>
    <property type="match status" value="1"/>
</dbReference>
<gene>
    <name evidence="3" type="ORF">H0E87_016912</name>
</gene>
<protein>
    <recommendedName>
        <fullName evidence="2">CN hydrolase domain-containing protein</fullName>
    </recommendedName>
</protein>
<dbReference type="InterPro" id="IPR003010">
    <property type="entry name" value="C-N_Hydrolase"/>
</dbReference>
<dbReference type="GO" id="GO:0050126">
    <property type="term" value="F:N-carbamoylputrescine amidase activity"/>
    <property type="evidence" value="ECO:0007669"/>
    <property type="project" value="TreeGrafter"/>
</dbReference>
<sequence length="136" mass="15089">MDSLLFRLVRAAHKKGANIILIQWFPEEARAMALQDAEILLYPAAIGSEPQDQGLDSRDHWKRVMQGHAVANLVSCCTGPAREIVAAADDKEEAVLVAKFDLEQIKSKRHSRGVFRDWRPGLCKVLLTSDGSNPVL</sequence>
<evidence type="ECO:0000313" key="4">
    <source>
        <dbReference type="Proteomes" id="UP000807159"/>
    </source>
</evidence>
<organism evidence="3 4">
    <name type="scientific">Populus deltoides</name>
    <name type="common">Eastern poplar</name>
    <name type="synonym">Eastern cottonwood</name>
    <dbReference type="NCBI Taxonomy" id="3696"/>
    <lineage>
        <taxon>Eukaryota</taxon>
        <taxon>Viridiplantae</taxon>
        <taxon>Streptophyta</taxon>
        <taxon>Embryophyta</taxon>
        <taxon>Tracheophyta</taxon>
        <taxon>Spermatophyta</taxon>
        <taxon>Magnoliopsida</taxon>
        <taxon>eudicotyledons</taxon>
        <taxon>Gunneridae</taxon>
        <taxon>Pentapetalae</taxon>
        <taxon>rosids</taxon>
        <taxon>fabids</taxon>
        <taxon>Malpighiales</taxon>
        <taxon>Salicaceae</taxon>
        <taxon>Saliceae</taxon>
        <taxon>Populus</taxon>
    </lineage>
</organism>
<evidence type="ECO:0000256" key="1">
    <source>
        <dbReference type="ARBA" id="ARBA00022801"/>
    </source>
</evidence>
<dbReference type="GO" id="GO:0033388">
    <property type="term" value="P:putrescine biosynthetic process from arginine"/>
    <property type="evidence" value="ECO:0007669"/>
    <property type="project" value="TreeGrafter"/>
</dbReference>
<dbReference type="Pfam" id="PF00795">
    <property type="entry name" value="CN_hydrolase"/>
    <property type="match status" value="1"/>
</dbReference>
<keyword evidence="4" id="KW-1185">Reference proteome</keyword>
<feature type="domain" description="CN hydrolase" evidence="2">
    <location>
        <begin position="14"/>
        <end position="72"/>
    </location>
</feature>
<evidence type="ECO:0000259" key="2">
    <source>
        <dbReference type="Pfam" id="PF00795"/>
    </source>
</evidence>
<dbReference type="InterPro" id="IPR050345">
    <property type="entry name" value="Aliph_Amidase/BUP"/>
</dbReference>
<dbReference type="AlphaFoldDB" id="A0A8T2XY87"/>
<dbReference type="EMBL" id="JACEGQ020000009">
    <property type="protein sequence ID" value="KAH8497816.1"/>
    <property type="molecule type" value="Genomic_DNA"/>
</dbReference>
<dbReference type="InterPro" id="IPR036526">
    <property type="entry name" value="C-N_Hydrolase_sf"/>
</dbReference>
<accession>A0A8T2XY87</accession>
<dbReference type="Proteomes" id="UP000807159">
    <property type="component" value="Chromosome 9"/>
</dbReference>
<dbReference type="PANTHER" id="PTHR43674">
    <property type="entry name" value="NITRILASE C965.09-RELATED"/>
    <property type="match status" value="1"/>
</dbReference>
<keyword evidence="1" id="KW-0378">Hydrolase</keyword>
<name>A0A8T2XY87_POPDE</name>
<dbReference type="Gene3D" id="3.60.110.10">
    <property type="entry name" value="Carbon-nitrogen hydrolase"/>
    <property type="match status" value="1"/>
</dbReference>
<proteinExistence type="predicted"/>
<comment type="caution">
    <text evidence="3">The sequence shown here is derived from an EMBL/GenBank/DDBJ whole genome shotgun (WGS) entry which is preliminary data.</text>
</comment>
<evidence type="ECO:0000313" key="3">
    <source>
        <dbReference type="EMBL" id="KAH8497816.1"/>
    </source>
</evidence>